<gene>
    <name evidence="1" type="primary">SEMA6B</name>
    <name evidence="1" type="ORF">EYF80_020507</name>
</gene>
<keyword evidence="2" id="KW-1185">Reference proteome</keyword>
<reference evidence="1 2" key="1">
    <citation type="submission" date="2019-03" db="EMBL/GenBank/DDBJ databases">
        <title>First draft genome of Liparis tanakae, snailfish: a comprehensive survey of snailfish specific genes.</title>
        <authorList>
            <person name="Kim W."/>
            <person name="Song I."/>
            <person name="Jeong J.-H."/>
            <person name="Kim D."/>
            <person name="Kim S."/>
            <person name="Ryu S."/>
            <person name="Song J.Y."/>
            <person name="Lee S.K."/>
        </authorList>
    </citation>
    <scope>NUCLEOTIDE SEQUENCE [LARGE SCALE GENOMIC DNA]</scope>
    <source>
        <tissue evidence="1">Muscle</tissue>
    </source>
</reference>
<proteinExistence type="predicted"/>
<organism evidence="1 2">
    <name type="scientific">Liparis tanakae</name>
    <name type="common">Tanaka's snailfish</name>
    <dbReference type="NCBI Taxonomy" id="230148"/>
    <lineage>
        <taxon>Eukaryota</taxon>
        <taxon>Metazoa</taxon>
        <taxon>Chordata</taxon>
        <taxon>Craniata</taxon>
        <taxon>Vertebrata</taxon>
        <taxon>Euteleostomi</taxon>
        <taxon>Actinopterygii</taxon>
        <taxon>Neopterygii</taxon>
        <taxon>Teleostei</taxon>
        <taxon>Neoteleostei</taxon>
        <taxon>Acanthomorphata</taxon>
        <taxon>Eupercaria</taxon>
        <taxon>Perciformes</taxon>
        <taxon>Cottioidei</taxon>
        <taxon>Cottales</taxon>
        <taxon>Liparidae</taxon>
        <taxon>Liparis</taxon>
    </lineage>
</organism>
<dbReference type="EMBL" id="SRLO01000178">
    <property type="protein sequence ID" value="TNN69190.1"/>
    <property type="molecule type" value="Genomic_DNA"/>
</dbReference>
<dbReference type="AlphaFoldDB" id="A0A4Z2HU68"/>
<evidence type="ECO:0000313" key="1">
    <source>
        <dbReference type="EMBL" id="TNN69190.1"/>
    </source>
</evidence>
<accession>A0A4Z2HU68</accession>
<dbReference type="OrthoDB" id="8872213at2759"/>
<dbReference type="Proteomes" id="UP000314294">
    <property type="component" value="Unassembled WGS sequence"/>
</dbReference>
<comment type="caution">
    <text evidence="1">The sequence shown here is derived from an EMBL/GenBank/DDBJ whole genome shotgun (WGS) entry which is preliminary data.</text>
</comment>
<evidence type="ECO:0000313" key="2">
    <source>
        <dbReference type="Proteomes" id="UP000314294"/>
    </source>
</evidence>
<name>A0A4Z2HU68_9TELE</name>
<protein>
    <submittedName>
        <fullName evidence="1">Semaphorin-6B</fullName>
    </submittedName>
</protein>
<sequence length="141" mass="16199">MQPWEAERDQRGDRYCRNNTAMADLQMSRFTALPSAQMQLMLRDDLFRVELDIVGGDEMFYSKKRTWESNKNDIRICRMKGKHESSWHITATCQSAGECGGVDGEEKGVTQVVKQSAVHGLKVKLRTTDEKQMQNVEPPQF</sequence>